<comment type="similarity">
    <text evidence="1 2">Belongs to the peptidase M16 family.</text>
</comment>
<dbReference type="GO" id="GO:0006508">
    <property type="term" value="P:proteolysis"/>
    <property type="evidence" value="ECO:0007669"/>
    <property type="project" value="InterPro"/>
</dbReference>
<dbReference type="InterPro" id="IPR001431">
    <property type="entry name" value="Pept_M16_Zn_BS"/>
</dbReference>
<dbReference type="PROSITE" id="PS00143">
    <property type="entry name" value="INSULINASE"/>
    <property type="match status" value="1"/>
</dbReference>
<feature type="domain" description="Peptidase M16 N-terminal" evidence="3">
    <location>
        <begin position="19"/>
        <end position="158"/>
    </location>
</feature>
<dbReference type="PANTHER" id="PTHR11851">
    <property type="entry name" value="METALLOPROTEASE"/>
    <property type="match status" value="1"/>
</dbReference>
<dbReference type="InterPro" id="IPR050361">
    <property type="entry name" value="MPP/UQCRC_Complex"/>
</dbReference>
<evidence type="ECO:0000313" key="5">
    <source>
        <dbReference type="EMBL" id="PIU74805.1"/>
    </source>
</evidence>
<proteinExistence type="inferred from homology"/>
<dbReference type="GO" id="GO:0046872">
    <property type="term" value="F:metal ion binding"/>
    <property type="evidence" value="ECO:0007669"/>
    <property type="project" value="InterPro"/>
</dbReference>
<evidence type="ECO:0000256" key="2">
    <source>
        <dbReference type="RuleBase" id="RU004447"/>
    </source>
</evidence>
<name>A0A2M7AVY9_9BACT</name>
<reference evidence="6" key="1">
    <citation type="submission" date="2017-09" db="EMBL/GenBank/DDBJ databases">
        <title>Depth-based differentiation of microbial function through sediment-hosted aquifers and enrichment of novel symbionts in the deep terrestrial subsurface.</title>
        <authorList>
            <person name="Probst A.J."/>
            <person name="Ladd B."/>
            <person name="Jarett J.K."/>
            <person name="Geller-Mcgrath D.E."/>
            <person name="Sieber C.M.K."/>
            <person name="Emerson J.B."/>
            <person name="Anantharaman K."/>
            <person name="Thomas B.C."/>
            <person name="Malmstrom R."/>
            <person name="Stieglmeier M."/>
            <person name="Klingl A."/>
            <person name="Woyke T."/>
            <person name="Ryan C.M."/>
            <person name="Banfield J.F."/>
        </authorList>
    </citation>
    <scope>NUCLEOTIDE SEQUENCE [LARGE SCALE GENOMIC DNA]</scope>
</reference>
<evidence type="ECO:0000259" key="3">
    <source>
        <dbReference type="Pfam" id="PF00675"/>
    </source>
</evidence>
<dbReference type="PANTHER" id="PTHR11851:SF49">
    <property type="entry name" value="MITOCHONDRIAL-PROCESSING PEPTIDASE SUBUNIT ALPHA"/>
    <property type="match status" value="1"/>
</dbReference>
<dbReference type="Pfam" id="PF00675">
    <property type="entry name" value="Peptidase_M16"/>
    <property type="match status" value="1"/>
</dbReference>
<evidence type="ECO:0000256" key="1">
    <source>
        <dbReference type="ARBA" id="ARBA00007261"/>
    </source>
</evidence>
<dbReference type="EMBL" id="PEVY01000087">
    <property type="protein sequence ID" value="PIU74805.1"/>
    <property type="molecule type" value="Genomic_DNA"/>
</dbReference>
<dbReference type="Pfam" id="PF05193">
    <property type="entry name" value="Peptidase_M16_C"/>
    <property type="match status" value="1"/>
</dbReference>
<dbReference type="GO" id="GO:0004222">
    <property type="term" value="F:metalloendopeptidase activity"/>
    <property type="evidence" value="ECO:0007669"/>
    <property type="project" value="InterPro"/>
</dbReference>
<dbReference type="InterPro" id="IPR011249">
    <property type="entry name" value="Metalloenz_LuxS/M16"/>
</dbReference>
<feature type="domain" description="Peptidase M16 C-terminal" evidence="4">
    <location>
        <begin position="167"/>
        <end position="340"/>
    </location>
</feature>
<protein>
    <recommendedName>
        <fullName evidence="7">Insulinase family protein</fullName>
    </recommendedName>
</protein>
<evidence type="ECO:0008006" key="7">
    <source>
        <dbReference type="Google" id="ProtNLM"/>
    </source>
</evidence>
<evidence type="ECO:0000313" key="6">
    <source>
        <dbReference type="Proteomes" id="UP000228775"/>
    </source>
</evidence>
<organism evidence="5 6">
    <name type="scientific">Candidatus Portnoybacteria bacterium CG06_land_8_20_14_3_00_39_12</name>
    <dbReference type="NCBI Taxonomy" id="1974809"/>
    <lineage>
        <taxon>Bacteria</taxon>
        <taxon>Candidatus Portnoyibacteriota</taxon>
    </lineage>
</organism>
<comment type="caution">
    <text evidence="5">The sequence shown here is derived from an EMBL/GenBank/DDBJ whole genome shotgun (WGS) entry which is preliminary data.</text>
</comment>
<dbReference type="SUPFAM" id="SSF63411">
    <property type="entry name" value="LuxS/MPP-like metallohydrolase"/>
    <property type="match status" value="2"/>
</dbReference>
<dbReference type="Gene3D" id="3.30.830.10">
    <property type="entry name" value="Metalloenzyme, LuxS/M16 peptidase-like"/>
    <property type="match status" value="2"/>
</dbReference>
<dbReference type="AlphaFoldDB" id="A0A2M7AVY9"/>
<accession>A0A2M7AVY9</accession>
<evidence type="ECO:0000259" key="4">
    <source>
        <dbReference type="Pfam" id="PF05193"/>
    </source>
</evidence>
<gene>
    <name evidence="5" type="ORF">COS76_04170</name>
</gene>
<dbReference type="Proteomes" id="UP000228775">
    <property type="component" value="Unassembled WGS sequence"/>
</dbReference>
<dbReference type="InterPro" id="IPR011765">
    <property type="entry name" value="Pept_M16_N"/>
</dbReference>
<dbReference type="InterPro" id="IPR007863">
    <property type="entry name" value="Peptidase_M16_C"/>
</dbReference>
<sequence>MHQKTILKNGLRLITVPMEGTKAVTVLVLFGTGSKYETREQNGLSHFLEHMFFKGTQKRPDTLSIAETLDRVGGQYNAFTSKEMTGYWAKAARPHLDLVLDWVSDILLNSKFDIKEIDRERGVIIEEVNMYQDMPSEYVGILWDQLLYGDQPAGWPVIGTKENIQGFSHEKFLNYFRDHYLANNAVVVVAGQLDHDDIKTKIDNYFGGLNQAATMTKKSVVEKQTQPQCLVHFKKTDQTHFCLGTRAYNLSHPDKYALSLLAIILGGNMSSRLFIKVRERLGLAYYVKTGVEMETDTGYLVTQAGVDHQKVGKAISAILAEYQRIAKEPVSEDELKKAKDCIAGHTILEMESSDAQASFFADQELLENEILTIEEQLGMIEKVTGADLSRVARDIFQPAKLNMALIGPFKEKSKFDRLLSS</sequence>